<dbReference type="AlphaFoldDB" id="A0AAD9DHZ2"/>
<accession>A0AAD9DHZ2</accession>
<feature type="transmembrane region" description="Helical" evidence="1">
    <location>
        <begin position="161"/>
        <end position="185"/>
    </location>
</feature>
<evidence type="ECO:0000313" key="2">
    <source>
        <dbReference type="EMBL" id="KAK1746789.1"/>
    </source>
</evidence>
<feature type="transmembrane region" description="Helical" evidence="1">
    <location>
        <begin position="130"/>
        <end position="149"/>
    </location>
</feature>
<keyword evidence="1" id="KW-1133">Transmembrane helix</keyword>
<evidence type="ECO:0000256" key="1">
    <source>
        <dbReference type="SAM" id="Phobius"/>
    </source>
</evidence>
<organism evidence="2 3">
    <name type="scientific">Skeletonema marinoi</name>
    <dbReference type="NCBI Taxonomy" id="267567"/>
    <lineage>
        <taxon>Eukaryota</taxon>
        <taxon>Sar</taxon>
        <taxon>Stramenopiles</taxon>
        <taxon>Ochrophyta</taxon>
        <taxon>Bacillariophyta</taxon>
        <taxon>Coscinodiscophyceae</taxon>
        <taxon>Thalassiosirophycidae</taxon>
        <taxon>Thalassiosirales</taxon>
        <taxon>Skeletonemataceae</taxon>
        <taxon>Skeletonema</taxon>
        <taxon>Skeletonema marinoi-dohrnii complex</taxon>
    </lineage>
</organism>
<dbReference type="Proteomes" id="UP001224775">
    <property type="component" value="Unassembled WGS sequence"/>
</dbReference>
<keyword evidence="1" id="KW-0812">Transmembrane</keyword>
<gene>
    <name evidence="2" type="ORF">QTG54_002133</name>
</gene>
<proteinExistence type="predicted"/>
<feature type="transmembrane region" description="Helical" evidence="1">
    <location>
        <begin position="12"/>
        <end position="35"/>
    </location>
</feature>
<feature type="transmembrane region" description="Helical" evidence="1">
    <location>
        <begin position="95"/>
        <end position="118"/>
    </location>
</feature>
<dbReference type="EMBL" id="JATAAI010000003">
    <property type="protein sequence ID" value="KAK1746789.1"/>
    <property type="molecule type" value="Genomic_DNA"/>
</dbReference>
<reference evidence="2" key="1">
    <citation type="submission" date="2023-06" db="EMBL/GenBank/DDBJ databases">
        <title>Survivors Of The Sea: Transcriptome response of Skeletonema marinoi to long-term dormancy.</title>
        <authorList>
            <person name="Pinder M.I.M."/>
            <person name="Kourtchenko O."/>
            <person name="Robertson E.K."/>
            <person name="Larsson T."/>
            <person name="Maumus F."/>
            <person name="Osuna-Cruz C.M."/>
            <person name="Vancaester E."/>
            <person name="Stenow R."/>
            <person name="Vandepoele K."/>
            <person name="Ploug H."/>
            <person name="Bruchert V."/>
            <person name="Godhe A."/>
            <person name="Topel M."/>
        </authorList>
    </citation>
    <scope>NUCLEOTIDE SEQUENCE</scope>
    <source>
        <strain evidence="2">R05AC</strain>
    </source>
</reference>
<name>A0AAD9DHZ2_9STRA</name>
<evidence type="ECO:0000313" key="3">
    <source>
        <dbReference type="Proteomes" id="UP001224775"/>
    </source>
</evidence>
<keyword evidence="3" id="KW-1185">Reference proteome</keyword>
<protein>
    <submittedName>
        <fullName evidence="2">Uncharacterized protein</fullName>
    </submittedName>
</protein>
<keyword evidence="1" id="KW-0472">Membrane</keyword>
<sequence length="258" mass="27968">MAKGCRPCCSLPHGWLSLAVAIVATIGLCMSLNTLSNCRFVTVSDDAFANMPGMSGMMDINRGFGLTTYEKYENSCQPYNEGWDRFPEDLGAMHIAARAFAIVAVVFGVIAMIISWCICCISCDIRFIKGLGITFGCIMVFQGLAFLFFGADLCKRHECAFANAAGLNIAAIILWAVASFLSFLVRPFDESATDSVLPVTSDVDQKNVTEKITEIINADGTKVITKEVLHADGSKIVETTKIGKDDLEKEGDMEAIDV</sequence>
<comment type="caution">
    <text evidence="2">The sequence shown here is derived from an EMBL/GenBank/DDBJ whole genome shotgun (WGS) entry which is preliminary data.</text>
</comment>